<protein>
    <submittedName>
        <fullName evidence="2">Uncharacterized protein</fullName>
    </submittedName>
</protein>
<dbReference type="AlphaFoldDB" id="A0A3E0HHX5"/>
<dbReference type="OrthoDB" id="5517060at2"/>
<sequence length="203" mass="21314">MRLHRRLMTSLCMAAAAMAVAASTAFAAVPPSFGISFTPDGDPGQCSGPTQQWAPAPNWSSAIRLDTDGRRGGCQLAFGLHDVSGTFAGLLITYQWFVTPGGNAGQCGNQGQFTVPTNIGFGPNIRVDTDDSAGGCYLVFQVSGRDDVALDVQFWADGDPGQCGNALPQGQYWTASSGSTVTILDDTDGRLGGCDLAFRLRHM</sequence>
<comment type="caution">
    <text evidence="2">The sequence shown here is derived from an EMBL/GenBank/DDBJ whole genome shotgun (WGS) entry which is preliminary data.</text>
</comment>
<evidence type="ECO:0000313" key="2">
    <source>
        <dbReference type="EMBL" id="REH46047.1"/>
    </source>
</evidence>
<keyword evidence="1" id="KW-0732">Signal</keyword>
<feature type="signal peptide" evidence="1">
    <location>
        <begin position="1"/>
        <end position="27"/>
    </location>
</feature>
<proteinExistence type="predicted"/>
<evidence type="ECO:0000256" key="1">
    <source>
        <dbReference type="SAM" id="SignalP"/>
    </source>
</evidence>
<evidence type="ECO:0000313" key="3">
    <source>
        <dbReference type="Proteomes" id="UP000256269"/>
    </source>
</evidence>
<gene>
    <name evidence="2" type="ORF">BCF44_107179</name>
</gene>
<keyword evidence="3" id="KW-1185">Reference proteome</keyword>
<reference evidence="2 3" key="1">
    <citation type="submission" date="2018-08" db="EMBL/GenBank/DDBJ databases">
        <title>Genomic Encyclopedia of Archaeal and Bacterial Type Strains, Phase II (KMG-II): from individual species to whole genera.</title>
        <authorList>
            <person name="Goeker M."/>
        </authorList>
    </citation>
    <scope>NUCLEOTIDE SEQUENCE [LARGE SCALE GENOMIC DNA]</scope>
    <source>
        <strain evidence="2 3">DSM 45791</strain>
    </source>
</reference>
<organism evidence="2 3">
    <name type="scientific">Kutzneria buriramensis</name>
    <dbReference type="NCBI Taxonomy" id="1045776"/>
    <lineage>
        <taxon>Bacteria</taxon>
        <taxon>Bacillati</taxon>
        <taxon>Actinomycetota</taxon>
        <taxon>Actinomycetes</taxon>
        <taxon>Pseudonocardiales</taxon>
        <taxon>Pseudonocardiaceae</taxon>
        <taxon>Kutzneria</taxon>
    </lineage>
</organism>
<dbReference type="EMBL" id="QUNO01000007">
    <property type="protein sequence ID" value="REH46047.1"/>
    <property type="molecule type" value="Genomic_DNA"/>
</dbReference>
<accession>A0A3E0HHX5</accession>
<dbReference type="RefSeq" id="WP_116176204.1">
    <property type="nucleotide sequence ID" value="NZ_CP144375.1"/>
</dbReference>
<feature type="chain" id="PRO_5017677386" evidence="1">
    <location>
        <begin position="28"/>
        <end position="203"/>
    </location>
</feature>
<name>A0A3E0HHX5_9PSEU</name>
<dbReference type="Proteomes" id="UP000256269">
    <property type="component" value="Unassembled WGS sequence"/>
</dbReference>